<dbReference type="EMBL" id="BGPR01000457">
    <property type="protein sequence ID" value="GBM21277.1"/>
    <property type="molecule type" value="Genomic_DNA"/>
</dbReference>
<gene>
    <name evidence="1" type="ORF">AVEN_149864_1</name>
</gene>
<dbReference type="AlphaFoldDB" id="A0A4Y2DY59"/>
<sequence length="116" mass="12386">MLNRDSSVKSTWPHCSGVQLRCSRAQCNGALKCAGNRGTQTTGRRENSPPSCSLRYTVWRDMGLSAAAESYALSVSSGVCTLQQVAIVCRCGDSPASRSTSSTGVLIPFHSLRMTL</sequence>
<comment type="caution">
    <text evidence="1">The sequence shown here is derived from an EMBL/GenBank/DDBJ whole genome shotgun (WGS) entry which is preliminary data.</text>
</comment>
<evidence type="ECO:0000313" key="1">
    <source>
        <dbReference type="EMBL" id="GBM21277.1"/>
    </source>
</evidence>
<name>A0A4Y2DY59_ARAVE</name>
<reference evidence="1 2" key="1">
    <citation type="journal article" date="2019" name="Sci. Rep.">
        <title>Orb-weaving spider Araneus ventricosus genome elucidates the spidroin gene catalogue.</title>
        <authorList>
            <person name="Kono N."/>
            <person name="Nakamura H."/>
            <person name="Ohtoshi R."/>
            <person name="Moran D.A.P."/>
            <person name="Shinohara A."/>
            <person name="Yoshida Y."/>
            <person name="Fujiwara M."/>
            <person name="Mori M."/>
            <person name="Tomita M."/>
            <person name="Arakawa K."/>
        </authorList>
    </citation>
    <scope>NUCLEOTIDE SEQUENCE [LARGE SCALE GENOMIC DNA]</scope>
</reference>
<accession>A0A4Y2DY59</accession>
<protein>
    <submittedName>
        <fullName evidence="1">Uncharacterized protein</fullName>
    </submittedName>
</protein>
<keyword evidence="2" id="KW-1185">Reference proteome</keyword>
<organism evidence="1 2">
    <name type="scientific">Araneus ventricosus</name>
    <name type="common">Orbweaver spider</name>
    <name type="synonym">Epeira ventricosa</name>
    <dbReference type="NCBI Taxonomy" id="182803"/>
    <lineage>
        <taxon>Eukaryota</taxon>
        <taxon>Metazoa</taxon>
        <taxon>Ecdysozoa</taxon>
        <taxon>Arthropoda</taxon>
        <taxon>Chelicerata</taxon>
        <taxon>Arachnida</taxon>
        <taxon>Araneae</taxon>
        <taxon>Araneomorphae</taxon>
        <taxon>Entelegynae</taxon>
        <taxon>Araneoidea</taxon>
        <taxon>Araneidae</taxon>
        <taxon>Araneus</taxon>
    </lineage>
</organism>
<proteinExistence type="predicted"/>
<dbReference type="Proteomes" id="UP000499080">
    <property type="component" value="Unassembled WGS sequence"/>
</dbReference>
<evidence type="ECO:0000313" key="2">
    <source>
        <dbReference type="Proteomes" id="UP000499080"/>
    </source>
</evidence>